<dbReference type="Gene3D" id="3.40.190.170">
    <property type="entry name" value="Bacterial extracellular solute-binding protein, family 7"/>
    <property type="match status" value="1"/>
</dbReference>
<dbReference type="InterPro" id="IPR038404">
    <property type="entry name" value="TRAP_DctP_sf"/>
</dbReference>
<dbReference type="NCBIfam" id="TIGR00787">
    <property type="entry name" value="dctP"/>
    <property type="match status" value="1"/>
</dbReference>
<accession>A0ABS8FWP7</accession>
<dbReference type="EMBL" id="JAJEQX010000012">
    <property type="protein sequence ID" value="MCC2254386.1"/>
    <property type="molecule type" value="Genomic_DNA"/>
</dbReference>
<evidence type="ECO:0000313" key="5">
    <source>
        <dbReference type="EMBL" id="MCC2254386.1"/>
    </source>
</evidence>
<dbReference type="Pfam" id="PF03480">
    <property type="entry name" value="DctP"/>
    <property type="match status" value="1"/>
</dbReference>
<evidence type="ECO:0000313" key="6">
    <source>
        <dbReference type="Proteomes" id="UP001198151"/>
    </source>
</evidence>
<feature type="signal peptide" evidence="4">
    <location>
        <begin position="1"/>
        <end position="22"/>
    </location>
</feature>
<keyword evidence="3 4" id="KW-0732">Signal</keyword>
<evidence type="ECO:0000256" key="3">
    <source>
        <dbReference type="ARBA" id="ARBA00022729"/>
    </source>
</evidence>
<dbReference type="PANTHER" id="PTHR33376">
    <property type="match status" value="1"/>
</dbReference>
<dbReference type="SUPFAM" id="SSF53850">
    <property type="entry name" value="Periplasmic binding protein-like II"/>
    <property type="match status" value="1"/>
</dbReference>
<proteinExistence type="inferred from homology"/>
<keyword evidence="2" id="KW-0813">Transport</keyword>
<protein>
    <submittedName>
        <fullName evidence="5">DctP family TRAP transporter solute-binding subunit</fullName>
    </submittedName>
</protein>
<dbReference type="PANTHER" id="PTHR33376:SF7">
    <property type="entry name" value="C4-DICARBOXYLATE-BINDING PROTEIN DCTB"/>
    <property type="match status" value="1"/>
</dbReference>
<comment type="similarity">
    <text evidence="1">Belongs to the bacterial solute-binding protein 7 family.</text>
</comment>
<gene>
    <name evidence="5" type="ORF">LKD70_08100</name>
</gene>
<dbReference type="NCBIfam" id="NF037995">
    <property type="entry name" value="TRAP_S1"/>
    <property type="match status" value="1"/>
</dbReference>
<name>A0ABS8FWP7_9FIRM</name>
<organism evidence="5 6">
    <name type="scientific">Ruminococcus turbiniformis</name>
    <dbReference type="NCBI Taxonomy" id="2881258"/>
    <lineage>
        <taxon>Bacteria</taxon>
        <taxon>Bacillati</taxon>
        <taxon>Bacillota</taxon>
        <taxon>Clostridia</taxon>
        <taxon>Eubacteriales</taxon>
        <taxon>Oscillospiraceae</taxon>
        <taxon>Ruminococcus</taxon>
    </lineage>
</organism>
<dbReference type="InterPro" id="IPR004682">
    <property type="entry name" value="TRAP_DctP"/>
</dbReference>
<dbReference type="PIRSF" id="PIRSF006470">
    <property type="entry name" value="DctB"/>
    <property type="match status" value="1"/>
</dbReference>
<evidence type="ECO:0000256" key="4">
    <source>
        <dbReference type="SAM" id="SignalP"/>
    </source>
</evidence>
<comment type="caution">
    <text evidence="5">The sequence shown here is derived from an EMBL/GenBank/DDBJ whole genome shotgun (WGS) entry which is preliminary data.</text>
</comment>
<sequence length="362" mass="39582">MKNKGIRVLLVTLLTAAMAVTAAGCGMKRTNSSSGGASGGSEEGEPTGQYTIRIALENSETYPATRGLQVMKNYVETLTDGNVTVNIYAGGQLGGEEDTLEQVAQGSIEMAVASFAPVVSYDPEFEVMDIPFVYNTYQEAWMVLDSHVGTDMLESLRDYGMIGLAFMENGFRQITTKNAPVETMADLKGVKLRTMQNNNHIAFFQALGANPTPVSFSELYMALNQNTVEAQENPIANVVDKRYYEVQNYLSLTNHIYDAMPLVCNLDFFESLPGAYQGIVRAGAILGMEYSRFCNAEREDLILEELVGYGMKINEVSDEARQEMADVAQPAAIESVAADIGQDKVDEYLADVEAVLSEISDY</sequence>
<dbReference type="PROSITE" id="PS51257">
    <property type="entry name" value="PROKAR_LIPOPROTEIN"/>
    <property type="match status" value="1"/>
</dbReference>
<evidence type="ECO:0000256" key="2">
    <source>
        <dbReference type="ARBA" id="ARBA00022448"/>
    </source>
</evidence>
<evidence type="ECO:0000256" key="1">
    <source>
        <dbReference type="ARBA" id="ARBA00009023"/>
    </source>
</evidence>
<dbReference type="Proteomes" id="UP001198151">
    <property type="component" value="Unassembled WGS sequence"/>
</dbReference>
<dbReference type="RefSeq" id="WP_227707524.1">
    <property type="nucleotide sequence ID" value="NZ_JAJEQX010000012.1"/>
</dbReference>
<reference evidence="5 6" key="1">
    <citation type="submission" date="2021-10" db="EMBL/GenBank/DDBJ databases">
        <title>Anaerobic single-cell dispensing facilitates the cultivation of human gut bacteria.</title>
        <authorList>
            <person name="Afrizal A."/>
        </authorList>
    </citation>
    <scope>NUCLEOTIDE SEQUENCE [LARGE SCALE GENOMIC DNA]</scope>
    <source>
        <strain evidence="5 6">CLA-AA-H200</strain>
    </source>
</reference>
<feature type="chain" id="PRO_5046899023" evidence="4">
    <location>
        <begin position="23"/>
        <end position="362"/>
    </location>
</feature>
<keyword evidence="6" id="KW-1185">Reference proteome</keyword>
<dbReference type="InterPro" id="IPR018389">
    <property type="entry name" value="DctP_fam"/>
</dbReference>